<feature type="chain" id="PRO_5022969796" evidence="1">
    <location>
        <begin position="26"/>
        <end position="267"/>
    </location>
</feature>
<reference evidence="2 3" key="1">
    <citation type="submission" date="2019-02" db="EMBL/GenBank/DDBJ databases">
        <title>Deep-cultivation of Planctomycetes and their phenomic and genomic characterization uncovers novel biology.</title>
        <authorList>
            <person name="Wiegand S."/>
            <person name="Jogler M."/>
            <person name="Boedeker C."/>
            <person name="Pinto D."/>
            <person name="Vollmers J."/>
            <person name="Rivas-Marin E."/>
            <person name="Kohn T."/>
            <person name="Peeters S.H."/>
            <person name="Heuer A."/>
            <person name="Rast P."/>
            <person name="Oberbeckmann S."/>
            <person name="Bunk B."/>
            <person name="Jeske O."/>
            <person name="Meyerdierks A."/>
            <person name="Storesund J.E."/>
            <person name="Kallscheuer N."/>
            <person name="Luecker S."/>
            <person name="Lage O.M."/>
            <person name="Pohl T."/>
            <person name="Merkel B.J."/>
            <person name="Hornburger P."/>
            <person name="Mueller R.-W."/>
            <person name="Bruemmer F."/>
            <person name="Labrenz M."/>
            <person name="Spormann A.M."/>
            <person name="Op Den Camp H."/>
            <person name="Overmann J."/>
            <person name="Amann R."/>
            <person name="Jetten M.S.M."/>
            <person name="Mascher T."/>
            <person name="Medema M.H."/>
            <person name="Devos D.P."/>
            <person name="Kaster A.-K."/>
            <person name="Ovreas L."/>
            <person name="Rohde M."/>
            <person name="Galperin M.Y."/>
            <person name="Jogler C."/>
        </authorList>
    </citation>
    <scope>NUCLEOTIDE SEQUENCE [LARGE SCALE GENOMIC DNA]</scope>
    <source>
        <strain evidence="2 3">Pla144</strain>
    </source>
</reference>
<organism evidence="2 3">
    <name type="scientific">Bythopirellula polymerisocia</name>
    <dbReference type="NCBI Taxonomy" id="2528003"/>
    <lineage>
        <taxon>Bacteria</taxon>
        <taxon>Pseudomonadati</taxon>
        <taxon>Planctomycetota</taxon>
        <taxon>Planctomycetia</taxon>
        <taxon>Pirellulales</taxon>
        <taxon>Lacipirellulaceae</taxon>
        <taxon>Bythopirellula</taxon>
    </lineage>
</organism>
<dbReference type="AlphaFoldDB" id="A0A5C6D623"/>
<keyword evidence="1" id="KW-0732">Signal</keyword>
<feature type="signal peptide" evidence="1">
    <location>
        <begin position="1"/>
        <end position="25"/>
    </location>
</feature>
<dbReference type="Proteomes" id="UP000318437">
    <property type="component" value="Unassembled WGS sequence"/>
</dbReference>
<dbReference type="RefSeq" id="WP_146448448.1">
    <property type="nucleotide sequence ID" value="NZ_SJPS01000001.1"/>
</dbReference>
<dbReference type="OrthoDB" id="254871at2"/>
<keyword evidence="3" id="KW-1185">Reference proteome</keyword>
<name>A0A5C6D623_9BACT</name>
<proteinExistence type="predicted"/>
<accession>A0A5C6D623</accession>
<sequence precursor="true">MIFNFLKRCFLACVLATMFVFGTVAVCCVLACSAPDFYASAITEPVDEADNEAAIKELEQIVSSMDLFLKLNASDFQKLQALPENAFATLAEDQQHAKRRVPFELKRLLHSPNVTQDTFAVSLTERHINALLSKELGKDDGELRRPHVSLEGDMIRFAVTLVTPVAEVVLSCDFELAKTNLTDLTFDLHAARVGKLPLPIATVLKQYMRTNPVLPQGIKLNIDGERPTLSIDVLPDSGDLQLEELHVADGKIHFLFRRTIDKVVVAK</sequence>
<evidence type="ECO:0000313" key="3">
    <source>
        <dbReference type="Proteomes" id="UP000318437"/>
    </source>
</evidence>
<gene>
    <name evidence="2" type="ORF">Pla144_11050</name>
</gene>
<protein>
    <submittedName>
        <fullName evidence="2">Uncharacterized protein</fullName>
    </submittedName>
</protein>
<evidence type="ECO:0000256" key="1">
    <source>
        <dbReference type="SAM" id="SignalP"/>
    </source>
</evidence>
<evidence type="ECO:0000313" key="2">
    <source>
        <dbReference type="EMBL" id="TWU30319.1"/>
    </source>
</evidence>
<dbReference type="EMBL" id="SJPS01000001">
    <property type="protein sequence ID" value="TWU30319.1"/>
    <property type="molecule type" value="Genomic_DNA"/>
</dbReference>
<comment type="caution">
    <text evidence="2">The sequence shown here is derived from an EMBL/GenBank/DDBJ whole genome shotgun (WGS) entry which is preliminary data.</text>
</comment>